<dbReference type="Pfam" id="PF02518">
    <property type="entry name" value="HATPase_c"/>
    <property type="match status" value="1"/>
</dbReference>
<evidence type="ECO:0000256" key="8">
    <source>
        <dbReference type="ARBA" id="ARBA00022989"/>
    </source>
</evidence>
<dbReference type="InterPro" id="IPR036890">
    <property type="entry name" value="HATPase_C_sf"/>
</dbReference>
<feature type="transmembrane region" description="Helical" evidence="10">
    <location>
        <begin position="110"/>
        <end position="128"/>
    </location>
</feature>
<keyword evidence="8 10" id="KW-1133">Transmembrane helix</keyword>
<sequence>METYLNSISKDKQVLVPIRSTSVIFHILILLVLAGLATNFFTEYGIGGFNKYSLKHLFVFCTVLLTAIIWKVNWVSTSLMFLVLVYINILSSTIYLPFRVEDSGSNFEGYFLRVEMIVFVMGLLLAVFEKPYHQLVVIIYNTLYITACILLVPQMALGKFILAFILISSVGAISYFVFEKVILMRQDLREQNELSLKQNIELQELTSFRKEIVQIIAHDLKTPIHQISILAEITKNSKSRVDINNNLDLLKKSVDKTYVMLEGLLDWAMQTDDTIKSYMHLDIRAVVEELKEQFSEKLNYKKLIVSNGLSSDFKLFYSKQVFETVMRNLLTNAIKFSPSDEKIVVKAAEHNDYYSFSIKNKANAVDLKKLNLVNRGEHVESTLGTSNERGSGKGLSIVKQMLAKNNGELHLKGLKDGVEAILKIYKTALPVKTKGVI</sequence>
<comment type="subcellular location">
    <subcellularLocation>
        <location evidence="2">Cell membrane</location>
        <topology evidence="2">Multi-pass membrane protein</topology>
    </subcellularLocation>
</comment>
<evidence type="ECO:0000256" key="4">
    <source>
        <dbReference type="ARBA" id="ARBA00022475"/>
    </source>
</evidence>
<dbReference type="CDD" id="cd00082">
    <property type="entry name" value="HisKA"/>
    <property type="match status" value="1"/>
</dbReference>
<keyword evidence="4" id="KW-1003">Cell membrane</keyword>
<evidence type="ECO:0000256" key="5">
    <source>
        <dbReference type="ARBA" id="ARBA00022679"/>
    </source>
</evidence>
<evidence type="ECO:0000256" key="7">
    <source>
        <dbReference type="ARBA" id="ARBA00022777"/>
    </source>
</evidence>
<keyword evidence="9 10" id="KW-0472">Membrane</keyword>
<evidence type="ECO:0000256" key="1">
    <source>
        <dbReference type="ARBA" id="ARBA00000085"/>
    </source>
</evidence>
<organism evidence="12 13">
    <name type="scientific">Croceitalea rosinachiae</name>
    <dbReference type="NCBI Taxonomy" id="3075596"/>
    <lineage>
        <taxon>Bacteria</taxon>
        <taxon>Pseudomonadati</taxon>
        <taxon>Bacteroidota</taxon>
        <taxon>Flavobacteriia</taxon>
        <taxon>Flavobacteriales</taxon>
        <taxon>Flavobacteriaceae</taxon>
        <taxon>Croceitalea</taxon>
    </lineage>
</organism>
<dbReference type="Proteomes" id="UP001255246">
    <property type="component" value="Unassembled WGS sequence"/>
</dbReference>
<protein>
    <recommendedName>
        <fullName evidence="3">histidine kinase</fullName>
        <ecNumber evidence="3">2.7.13.3</ecNumber>
    </recommendedName>
</protein>
<keyword evidence="7 12" id="KW-0418">Kinase</keyword>
<feature type="transmembrane region" description="Helical" evidence="10">
    <location>
        <begin position="54"/>
        <end position="72"/>
    </location>
</feature>
<dbReference type="InterPro" id="IPR036097">
    <property type="entry name" value="HisK_dim/P_sf"/>
</dbReference>
<evidence type="ECO:0000256" key="6">
    <source>
        <dbReference type="ARBA" id="ARBA00022692"/>
    </source>
</evidence>
<accession>A0ABU3ADW7</accession>
<dbReference type="RefSeq" id="WP_311353089.1">
    <property type="nucleotide sequence ID" value="NZ_JAVRHR010000004.1"/>
</dbReference>
<evidence type="ECO:0000256" key="9">
    <source>
        <dbReference type="ARBA" id="ARBA00023136"/>
    </source>
</evidence>
<dbReference type="SUPFAM" id="SSF47384">
    <property type="entry name" value="Homodimeric domain of signal transducing histidine kinase"/>
    <property type="match status" value="1"/>
</dbReference>
<dbReference type="PANTHER" id="PTHR45453">
    <property type="entry name" value="PHOSPHATE REGULON SENSOR PROTEIN PHOR"/>
    <property type="match status" value="1"/>
</dbReference>
<comment type="caution">
    <text evidence="12">The sequence shown here is derived from an EMBL/GenBank/DDBJ whole genome shotgun (WGS) entry which is preliminary data.</text>
</comment>
<feature type="domain" description="Histidine kinase" evidence="11">
    <location>
        <begin position="215"/>
        <end position="433"/>
    </location>
</feature>
<dbReference type="EMBL" id="JAVRHR010000004">
    <property type="protein sequence ID" value="MDT0608382.1"/>
    <property type="molecule type" value="Genomic_DNA"/>
</dbReference>
<evidence type="ECO:0000256" key="3">
    <source>
        <dbReference type="ARBA" id="ARBA00012438"/>
    </source>
</evidence>
<proteinExistence type="predicted"/>
<dbReference type="SUPFAM" id="SSF55874">
    <property type="entry name" value="ATPase domain of HSP90 chaperone/DNA topoisomerase II/histidine kinase"/>
    <property type="match status" value="1"/>
</dbReference>
<dbReference type="Gene3D" id="1.10.287.130">
    <property type="match status" value="1"/>
</dbReference>
<feature type="transmembrane region" description="Helical" evidence="10">
    <location>
        <begin position="160"/>
        <end position="178"/>
    </location>
</feature>
<name>A0ABU3ADW7_9FLAO</name>
<dbReference type="Gene3D" id="3.30.565.10">
    <property type="entry name" value="Histidine kinase-like ATPase, C-terminal domain"/>
    <property type="match status" value="1"/>
</dbReference>
<dbReference type="InterPro" id="IPR003594">
    <property type="entry name" value="HATPase_dom"/>
</dbReference>
<keyword evidence="6 10" id="KW-0812">Transmembrane</keyword>
<keyword evidence="5" id="KW-0808">Transferase</keyword>
<comment type="catalytic activity">
    <reaction evidence="1">
        <text>ATP + protein L-histidine = ADP + protein N-phospho-L-histidine.</text>
        <dbReference type="EC" id="2.7.13.3"/>
    </reaction>
</comment>
<feature type="transmembrane region" description="Helical" evidence="10">
    <location>
        <begin position="23"/>
        <end position="42"/>
    </location>
</feature>
<evidence type="ECO:0000313" key="12">
    <source>
        <dbReference type="EMBL" id="MDT0608382.1"/>
    </source>
</evidence>
<evidence type="ECO:0000256" key="10">
    <source>
        <dbReference type="SAM" id="Phobius"/>
    </source>
</evidence>
<dbReference type="PROSITE" id="PS50109">
    <property type="entry name" value="HIS_KIN"/>
    <property type="match status" value="1"/>
</dbReference>
<dbReference type="InterPro" id="IPR005467">
    <property type="entry name" value="His_kinase_dom"/>
</dbReference>
<dbReference type="PANTHER" id="PTHR45453:SF2">
    <property type="entry name" value="HISTIDINE KINASE"/>
    <property type="match status" value="1"/>
</dbReference>
<gene>
    <name evidence="12" type="ORF">RM706_15175</name>
</gene>
<dbReference type="EC" id="2.7.13.3" evidence="3"/>
<dbReference type="InterPro" id="IPR050351">
    <property type="entry name" value="BphY/WalK/GraS-like"/>
</dbReference>
<feature type="transmembrane region" description="Helical" evidence="10">
    <location>
        <begin position="78"/>
        <end position="98"/>
    </location>
</feature>
<dbReference type="InterPro" id="IPR003661">
    <property type="entry name" value="HisK_dim/P_dom"/>
</dbReference>
<dbReference type="GO" id="GO:0016301">
    <property type="term" value="F:kinase activity"/>
    <property type="evidence" value="ECO:0007669"/>
    <property type="project" value="UniProtKB-KW"/>
</dbReference>
<evidence type="ECO:0000256" key="2">
    <source>
        <dbReference type="ARBA" id="ARBA00004651"/>
    </source>
</evidence>
<keyword evidence="13" id="KW-1185">Reference proteome</keyword>
<reference evidence="12 13" key="1">
    <citation type="submission" date="2023-09" db="EMBL/GenBank/DDBJ databases">
        <authorList>
            <person name="Rey-Velasco X."/>
        </authorList>
    </citation>
    <scope>NUCLEOTIDE SEQUENCE [LARGE SCALE GENOMIC DNA]</scope>
    <source>
        <strain evidence="12 13">F388</strain>
    </source>
</reference>
<feature type="transmembrane region" description="Helical" evidence="10">
    <location>
        <begin position="134"/>
        <end position="153"/>
    </location>
</feature>
<evidence type="ECO:0000259" key="11">
    <source>
        <dbReference type="PROSITE" id="PS50109"/>
    </source>
</evidence>
<evidence type="ECO:0000313" key="13">
    <source>
        <dbReference type="Proteomes" id="UP001255246"/>
    </source>
</evidence>